<evidence type="ECO:0000313" key="2">
    <source>
        <dbReference type="Proteomes" id="UP001732700"/>
    </source>
</evidence>
<proteinExistence type="predicted"/>
<evidence type="ECO:0000313" key="1">
    <source>
        <dbReference type="EnsemblPlants" id="AVESA.00010b.r2.UnG1463020.1.CDS"/>
    </source>
</evidence>
<dbReference type="EnsemblPlants" id="AVESA.00010b.r2.UnG1463020.1">
    <property type="protein sequence ID" value="AVESA.00010b.r2.UnG1463020.1.CDS"/>
    <property type="gene ID" value="AVESA.00010b.r2.UnG1463020"/>
</dbReference>
<accession>A0ACD6AS97</accession>
<keyword evidence="2" id="KW-1185">Reference proteome</keyword>
<dbReference type="Proteomes" id="UP001732700">
    <property type="component" value="Unassembled WGS sequence"/>
</dbReference>
<sequence>MASVDSGEGHETPAPRATVSHVIFDMDGLLLDTEGFYTEVQEKILARYGKVFDWSLKAKMMGKKATESARIFVEECGLTGLLTPGQFLEERESMLQELFPSCVILPGENGLLVSLLLPL</sequence>
<reference evidence="1" key="1">
    <citation type="submission" date="2025-09" db="UniProtKB">
        <authorList>
            <consortium name="EnsemblPlants"/>
        </authorList>
    </citation>
    <scope>IDENTIFICATION</scope>
</reference>
<name>A0ACD6AS97_AVESA</name>
<organism evidence="1 2">
    <name type="scientific">Avena sativa</name>
    <name type="common">Oat</name>
    <dbReference type="NCBI Taxonomy" id="4498"/>
    <lineage>
        <taxon>Eukaryota</taxon>
        <taxon>Viridiplantae</taxon>
        <taxon>Streptophyta</taxon>
        <taxon>Embryophyta</taxon>
        <taxon>Tracheophyta</taxon>
        <taxon>Spermatophyta</taxon>
        <taxon>Magnoliopsida</taxon>
        <taxon>Liliopsida</taxon>
        <taxon>Poales</taxon>
        <taxon>Poaceae</taxon>
        <taxon>BOP clade</taxon>
        <taxon>Pooideae</taxon>
        <taxon>Poodae</taxon>
        <taxon>Poeae</taxon>
        <taxon>Poeae Chloroplast Group 1 (Aveneae type)</taxon>
        <taxon>Aveninae</taxon>
        <taxon>Avena</taxon>
    </lineage>
</organism>
<protein>
    <submittedName>
        <fullName evidence="1">Uncharacterized protein</fullName>
    </submittedName>
</protein>